<evidence type="ECO:0000313" key="2">
    <source>
        <dbReference type="Proteomes" id="UP001596422"/>
    </source>
</evidence>
<evidence type="ECO:0000313" key="1">
    <source>
        <dbReference type="EMBL" id="MFC6668984.1"/>
    </source>
</evidence>
<keyword evidence="2" id="KW-1185">Reference proteome</keyword>
<dbReference type="NCBIfam" id="NF037970">
    <property type="entry name" value="vanZ_1"/>
    <property type="match status" value="1"/>
</dbReference>
<dbReference type="RefSeq" id="WP_379907534.1">
    <property type="nucleotide sequence ID" value="NZ_JBHSWE010000001.1"/>
</dbReference>
<protein>
    <submittedName>
        <fullName evidence="1">VanZ family protein</fullName>
    </submittedName>
</protein>
<accession>A0ABW1ZUG6</accession>
<sequence length="129" mass="14054">MALIHWVSSIPGKVEQPGAVDIVYFSLTPTVQNLLHIPVFAVLAMLWSHVLPATKGAISVLLITVGYGAFDEWFQLGCPGAMAVWPIGDWTCSARWPGYCCTVIWSSRGGPPVDSETPASVLFHPNRYL</sequence>
<gene>
    <name evidence="1" type="ORF">ACFQDL_01825</name>
</gene>
<reference evidence="2" key="1">
    <citation type="journal article" date="2019" name="Int. J. Syst. Evol. Microbiol.">
        <title>The Global Catalogue of Microorganisms (GCM) 10K type strain sequencing project: providing services to taxonomists for standard genome sequencing and annotation.</title>
        <authorList>
            <consortium name="The Broad Institute Genomics Platform"/>
            <consortium name="The Broad Institute Genome Sequencing Center for Infectious Disease"/>
            <person name="Wu L."/>
            <person name="Ma J."/>
        </authorList>
    </citation>
    <scope>NUCLEOTIDE SEQUENCE [LARGE SCALE GENOMIC DNA]</scope>
    <source>
        <strain evidence="2">NBRC 111756</strain>
    </source>
</reference>
<organism evidence="1 2">
    <name type="scientific">Marinobacterium aestuariivivens</name>
    <dbReference type="NCBI Taxonomy" id="1698799"/>
    <lineage>
        <taxon>Bacteria</taxon>
        <taxon>Pseudomonadati</taxon>
        <taxon>Pseudomonadota</taxon>
        <taxon>Gammaproteobacteria</taxon>
        <taxon>Oceanospirillales</taxon>
        <taxon>Oceanospirillaceae</taxon>
        <taxon>Marinobacterium</taxon>
    </lineage>
</organism>
<comment type="caution">
    <text evidence="1">The sequence shown here is derived from an EMBL/GenBank/DDBJ whole genome shotgun (WGS) entry which is preliminary data.</text>
</comment>
<dbReference type="Proteomes" id="UP001596422">
    <property type="component" value="Unassembled WGS sequence"/>
</dbReference>
<proteinExistence type="predicted"/>
<dbReference type="EMBL" id="JBHSWE010000001">
    <property type="protein sequence ID" value="MFC6668984.1"/>
    <property type="molecule type" value="Genomic_DNA"/>
</dbReference>
<name>A0ABW1ZUG6_9GAMM</name>